<proteinExistence type="predicted"/>
<evidence type="ECO:0000313" key="1">
    <source>
        <dbReference type="EMBL" id="USQ80260.1"/>
    </source>
</evidence>
<reference evidence="1" key="1">
    <citation type="submission" date="2022-06" db="EMBL/GenBank/DDBJ databases">
        <title>Ornithinimicrobium HY1793.</title>
        <authorList>
            <person name="Huang Y."/>
        </authorList>
    </citation>
    <scope>NUCLEOTIDE SEQUENCE</scope>
    <source>
        <strain evidence="1">HY1793</strain>
    </source>
</reference>
<name>A0ABY4YU26_9MICO</name>
<organism evidence="1 2">
    <name type="scientific">Ornithinimicrobium faecis</name>
    <dbReference type="NCBI Taxonomy" id="2934158"/>
    <lineage>
        <taxon>Bacteria</taxon>
        <taxon>Bacillati</taxon>
        <taxon>Actinomycetota</taxon>
        <taxon>Actinomycetes</taxon>
        <taxon>Micrococcales</taxon>
        <taxon>Ornithinimicrobiaceae</taxon>
        <taxon>Ornithinimicrobium</taxon>
    </lineage>
</organism>
<sequence>MDNSAGLQAFADRERAMITDHIRTHGVHVVYVFAGDEGECSCCQELGDAARDDVDQVAEMFGGPQELPPRLSQPFGYTTGLYGIGHPELVVIGLPQDVAMTLLNVVAHQVTGHRQDLMPGQLVPQIAPQVLVEEIPNPGMVVFQANNYYNRPVLASVPAYQLTWADPEGRFPWDEGHHAGPWGQPRPGAYRA</sequence>
<dbReference type="Proteomes" id="UP001056455">
    <property type="component" value="Chromosome"/>
</dbReference>
<dbReference type="RefSeq" id="WP_252593636.1">
    <property type="nucleotide sequence ID" value="NZ_CP099489.1"/>
</dbReference>
<gene>
    <name evidence="1" type="ORF">NF556_00940</name>
</gene>
<accession>A0ABY4YU26</accession>
<protein>
    <submittedName>
        <fullName evidence="1">DUF4262 domain-containing protein</fullName>
    </submittedName>
</protein>
<dbReference type="InterPro" id="IPR025358">
    <property type="entry name" value="DUF4262"/>
</dbReference>
<evidence type="ECO:0000313" key="2">
    <source>
        <dbReference type="Proteomes" id="UP001056455"/>
    </source>
</evidence>
<dbReference type="EMBL" id="CP099489">
    <property type="protein sequence ID" value="USQ80260.1"/>
    <property type="molecule type" value="Genomic_DNA"/>
</dbReference>
<keyword evidence="2" id="KW-1185">Reference proteome</keyword>
<dbReference type="Pfam" id="PF14081">
    <property type="entry name" value="DUF4262"/>
    <property type="match status" value="1"/>
</dbReference>